<gene>
    <name evidence="6" type="ORF">NAEGRDRAFT_77960</name>
</gene>
<evidence type="ECO:0000313" key="6">
    <source>
        <dbReference type="EMBL" id="EFC50213.1"/>
    </source>
</evidence>
<dbReference type="GO" id="GO:0006412">
    <property type="term" value="P:translation"/>
    <property type="evidence" value="ECO:0007669"/>
    <property type="project" value="InterPro"/>
</dbReference>
<dbReference type="GO" id="GO:0070181">
    <property type="term" value="F:small ribosomal subunit rRNA binding"/>
    <property type="evidence" value="ECO:0007669"/>
    <property type="project" value="TreeGrafter"/>
</dbReference>
<dbReference type="GO" id="GO:0005840">
    <property type="term" value="C:ribosome"/>
    <property type="evidence" value="ECO:0007669"/>
    <property type="project" value="UniProtKB-KW"/>
</dbReference>
<dbReference type="NCBIfam" id="TIGR00165">
    <property type="entry name" value="S18"/>
    <property type="match status" value="1"/>
</dbReference>
<dbReference type="Pfam" id="PF01084">
    <property type="entry name" value="Ribosomal_S18"/>
    <property type="match status" value="1"/>
</dbReference>
<dbReference type="PANTHER" id="PTHR13479:SF40">
    <property type="entry name" value="SMALL RIBOSOMAL SUBUNIT PROTEIN BS18M"/>
    <property type="match status" value="1"/>
</dbReference>
<proteinExistence type="inferred from homology"/>
<dbReference type="GO" id="GO:0003735">
    <property type="term" value="F:structural constituent of ribosome"/>
    <property type="evidence" value="ECO:0007669"/>
    <property type="project" value="InterPro"/>
</dbReference>
<protein>
    <submittedName>
        <fullName evidence="6">Small subunit ribosomal protein S18</fullName>
    </submittedName>
</protein>
<evidence type="ECO:0000256" key="1">
    <source>
        <dbReference type="ARBA" id="ARBA00005589"/>
    </source>
</evidence>
<dbReference type="VEuPathDB" id="AmoebaDB:NAEGRDRAFT_77960"/>
<comment type="similarity">
    <text evidence="1 4">Belongs to the bacterial ribosomal protein bS18 family.</text>
</comment>
<reference evidence="6 7" key="1">
    <citation type="journal article" date="2010" name="Cell">
        <title>The genome of Naegleria gruberi illuminates early eukaryotic versatility.</title>
        <authorList>
            <person name="Fritz-Laylin L.K."/>
            <person name="Prochnik S.E."/>
            <person name="Ginger M.L."/>
            <person name="Dacks J.B."/>
            <person name="Carpenter M.L."/>
            <person name="Field M.C."/>
            <person name="Kuo A."/>
            <person name="Paredez A."/>
            <person name="Chapman J."/>
            <person name="Pham J."/>
            <person name="Shu S."/>
            <person name="Neupane R."/>
            <person name="Cipriano M."/>
            <person name="Mancuso J."/>
            <person name="Tu H."/>
            <person name="Salamov A."/>
            <person name="Lindquist E."/>
            <person name="Shapiro H."/>
            <person name="Lucas S."/>
            <person name="Grigoriev I.V."/>
            <person name="Cande W.Z."/>
            <person name="Fulton C."/>
            <person name="Rokhsar D.S."/>
            <person name="Dawson S.C."/>
        </authorList>
    </citation>
    <scope>NUCLEOTIDE SEQUENCE [LARGE SCALE GENOMIC DNA]</scope>
    <source>
        <strain evidence="6 7">NEG-M</strain>
    </source>
</reference>
<dbReference type="PRINTS" id="PR00974">
    <property type="entry name" value="RIBOSOMALS18"/>
</dbReference>
<dbReference type="PANTHER" id="PTHR13479">
    <property type="entry name" value="30S RIBOSOMAL PROTEIN S18"/>
    <property type="match status" value="1"/>
</dbReference>
<evidence type="ECO:0000256" key="3">
    <source>
        <dbReference type="ARBA" id="ARBA00023274"/>
    </source>
</evidence>
<dbReference type="EMBL" id="GG738846">
    <property type="protein sequence ID" value="EFC50213.1"/>
    <property type="molecule type" value="Genomic_DNA"/>
</dbReference>
<keyword evidence="7" id="KW-1185">Reference proteome</keyword>
<evidence type="ECO:0000256" key="2">
    <source>
        <dbReference type="ARBA" id="ARBA00022980"/>
    </source>
</evidence>
<keyword evidence="3 4" id="KW-0687">Ribonucleoprotein</keyword>
<organism evidence="7">
    <name type="scientific">Naegleria gruberi</name>
    <name type="common">Amoeba</name>
    <dbReference type="NCBI Taxonomy" id="5762"/>
    <lineage>
        <taxon>Eukaryota</taxon>
        <taxon>Discoba</taxon>
        <taxon>Heterolobosea</taxon>
        <taxon>Tetramitia</taxon>
        <taxon>Eutetramitia</taxon>
        <taxon>Vahlkampfiidae</taxon>
        <taxon>Naegleria</taxon>
    </lineage>
</organism>
<evidence type="ECO:0000256" key="4">
    <source>
        <dbReference type="RuleBase" id="RU003910"/>
    </source>
</evidence>
<feature type="compositionally biased region" description="Polar residues" evidence="5">
    <location>
        <begin position="101"/>
        <end position="119"/>
    </location>
</feature>
<evidence type="ECO:0000313" key="7">
    <source>
        <dbReference type="Proteomes" id="UP000006671"/>
    </source>
</evidence>
<dbReference type="KEGG" id="ngr:NAEGRDRAFT_77960"/>
<dbReference type="OrthoDB" id="21463at2759"/>
<dbReference type="InterPro" id="IPR001648">
    <property type="entry name" value="Ribosomal_bS18"/>
</dbReference>
<feature type="region of interest" description="Disordered" evidence="5">
    <location>
        <begin position="101"/>
        <end position="128"/>
    </location>
</feature>
<dbReference type="GeneID" id="8859563"/>
<dbReference type="SUPFAM" id="SSF46911">
    <property type="entry name" value="Ribosomal protein S18"/>
    <property type="match status" value="1"/>
</dbReference>
<dbReference type="OMA" id="HQNICKN"/>
<name>D2UZS5_NAEGR</name>
<dbReference type="Gene3D" id="4.10.640.10">
    <property type="entry name" value="Ribosomal protein S18"/>
    <property type="match status" value="1"/>
</dbReference>
<dbReference type="InParanoid" id="D2UZS5"/>
<keyword evidence="2 4" id="KW-0689">Ribosomal protein</keyword>
<accession>D2UZS5</accession>
<dbReference type="Proteomes" id="UP000006671">
    <property type="component" value="Unassembled WGS sequence"/>
</dbReference>
<dbReference type="RefSeq" id="XP_002682957.1">
    <property type="nucleotide sequence ID" value="XM_002682911.1"/>
</dbReference>
<sequence length="399" mass="46145">MKRLVFPTVIVPLKGSSTKSPLLQQVVFITSNSQQQQFFHQNICKNDSVRTLHLDEAAKRRLSKKKLSAKDMHKLIEDNITKIRGGRANYDGSDVYEAATRKSTSKQINPESPFYAQTKSQSSEERSSMSGQASTWYDYYRFIERADSDVFNHDLKTPTNANTAGWLYNKPPTGHTEFMNTISQFTDVVQDWREGKLTGDDMQHRKMMEYQLHQLPQFKTRPPDPFGNNQHYIEKISYKNPSLLLKFVSQSGRIIPKRFTGVRRRTHKRIETEVKKARFLGLLSYTGGSLEQGNLLNQIELPNVTTKHNLRERTEIMLTKSQQIDNTKYYLDNLAKNISTTGTIEWIPPEKNGKNPRTTVRKEKAQLEGHLKSQVEKKKALIQKLRVENEILQKKKSQQ</sequence>
<dbReference type="InterPro" id="IPR036870">
    <property type="entry name" value="Ribosomal_bS18_sf"/>
</dbReference>
<evidence type="ECO:0000256" key="5">
    <source>
        <dbReference type="SAM" id="MobiDB-lite"/>
    </source>
</evidence>
<dbReference type="GO" id="GO:1990904">
    <property type="term" value="C:ribonucleoprotein complex"/>
    <property type="evidence" value="ECO:0007669"/>
    <property type="project" value="UniProtKB-KW"/>
</dbReference>
<dbReference type="AlphaFoldDB" id="D2UZS5"/>